<protein>
    <submittedName>
        <fullName evidence="1">Uncharacterized protein</fullName>
    </submittedName>
</protein>
<reference evidence="1" key="1">
    <citation type="submission" date="2018-02" db="EMBL/GenBank/DDBJ databases">
        <title>Rhizophora mucronata_Transcriptome.</title>
        <authorList>
            <person name="Meera S.P."/>
            <person name="Sreeshan A."/>
            <person name="Augustine A."/>
        </authorList>
    </citation>
    <scope>NUCLEOTIDE SEQUENCE</scope>
    <source>
        <tissue evidence="1">Leaf</tissue>
    </source>
</reference>
<accession>A0A2P2PXN3</accession>
<name>A0A2P2PXN3_RHIMU</name>
<evidence type="ECO:0000313" key="1">
    <source>
        <dbReference type="EMBL" id="MBX59423.1"/>
    </source>
</evidence>
<dbReference type="AlphaFoldDB" id="A0A2P2PXN3"/>
<sequence length="35" mass="4067">MLKLMPRLSLVEGMVGLVEMYKIEKRSVDTMNKII</sequence>
<proteinExistence type="predicted"/>
<dbReference type="EMBL" id="GGEC01078939">
    <property type="protein sequence ID" value="MBX59423.1"/>
    <property type="molecule type" value="Transcribed_RNA"/>
</dbReference>
<organism evidence="1">
    <name type="scientific">Rhizophora mucronata</name>
    <name type="common">Asiatic mangrove</name>
    <dbReference type="NCBI Taxonomy" id="61149"/>
    <lineage>
        <taxon>Eukaryota</taxon>
        <taxon>Viridiplantae</taxon>
        <taxon>Streptophyta</taxon>
        <taxon>Embryophyta</taxon>
        <taxon>Tracheophyta</taxon>
        <taxon>Spermatophyta</taxon>
        <taxon>Magnoliopsida</taxon>
        <taxon>eudicotyledons</taxon>
        <taxon>Gunneridae</taxon>
        <taxon>Pentapetalae</taxon>
        <taxon>rosids</taxon>
        <taxon>fabids</taxon>
        <taxon>Malpighiales</taxon>
        <taxon>Rhizophoraceae</taxon>
        <taxon>Rhizophora</taxon>
    </lineage>
</organism>